<dbReference type="Proteomes" id="UP000024635">
    <property type="component" value="Unassembled WGS sequence"/>
</dbReference>
<dbReference type="EMBL" id="JARK01001339">
    <property type="protein sequence ID" value="EYC31859.1"/>
    <property type="molecule type" value="Genomic_DNA"/>
</dbReference>
<gene>
    <name evidence="1" type="primary">Acey_s0003.g1275</name>
    <name evidence="1" type="ORF">Y032_0003g1275</name>
</gene>
<reference evidence="2" key="1">
    <citation type="journal article" date="2015" name="Nat. Genet.">
        <title>The genome and transcriptome of the zoonotic hookworm Ancylostoma ceylanicum identify infection-specific gene families.</title>
        <authorList>
            <person name="Schwarz E.M."/>
            <person name="Hu Y."/>
            <person name="Antoshechkin I."/>
            <person name="Miller M.M."/>
            <person name="Sternberg P.W."/>
            <person name="Aroian R.V."/>
        </authorList>
    </citation>
    <scope>NUCLEOTIDE SEQUENCE</scope>
    <source>
        <strain evidence="2">HY135</strain>
    </source>
</reference>
<sequence length="129" mass="13972">MSSEEVVLVLAVESKVTGVRSTHISSCELQKEATPLSVAKPNESTSKAEKLWSAPYTFEADGDSDHNVYMRHICLSLRSTVDEKLLYHDSPGVPLPADAYPATDSLQSAPGGARSPLHPTFQIMICLKS</sequence>
<protein>
    <submittedName>
        <fullName evidence="1">Uncharacterized protein</fullName>
    </submittedName>
</protein>
<proteinExistence type="predicted"/>
<comment type="caution">
    <text evidence="1">The sequence shown here is derived from an EMBL/GenBank/DDBJ whole genome shotgun (WGS) entry which is preliminary data.</text>
</comment>
<accession>A0A016VW69</accession>
<evidence type="ECO:0000313" key="2">
    <source>
        <dbReference type="Proteomes" id="UP000024635"/>
    </source>
</evidence>
<evidence type="ECO:0000313" key="1">
    <source>
        <dbReference type="EMBL" id="EYC31859.1"/>
    </source>
</evidence>
<dbReference type="AlphaFoldDB" id="A0A016VW69"/>
<organism evidence="1 2">
    <name type="scientific">Ancylostoma ceylanicum</name>
    <dbReference type="NCBI Taxonomy" id="53326"/>
    <lineage>
        <taxon>Eukaryota</taxon>
        <taxon>Metazoa</taxon>
        <taxon>Ecdysozoa</taxon>
        <taxon>Nematoda</taxon>
        <taxon>Chromadorea</taxon>
        <taxon>Rhabditida</taxon>
        <taxon>Rhabditina</taxon>
        <taxon>Rhabditomorpha</taxon>
        <taxon>Strongyloidea</taxon>
        <taxon>Ancylostomatidae</taxon>
        <taxon>Ancylostomatinae</taxon>
        <taxon>Ancylostoma</taxon>
    </lineage>
</organism>
<name>A0A016VW69_9BILA</name>
<keyword evidence="2" id="KW-1185">Reference proteome</keyword>